<evidence type="ECO:0000256" key="2">
    <source>
        <dbReference type="ARBA" id="ARBA00023125"/>
    </source>
</evidence>
<accession>A0A6C0IDF5</accession>
<dbReference type="InterPro" id="IPR022649">
    <property type="entry name" value="Pr_cel_nuc_antig_C"/>
</dbReference>
<comment type="similarity">
    <text evidence="1">Belongs to the PCNA family.</text>
</comment>
<feature type="domain" description="Proliferating cell nuclear antigen PCNA C-terminal" evidence="4">
    <location>
        <begin position="145"/>
        <end position="259"/>
    </location>
</feature>
<keyword evidence="2" id="KW-0238">DNA-binding</keyword>
<dbReference type="InterPro" id="IPR022648">
    <property type="entry name" value="Pr_cel_nuc_antig_N"/>
</dbReference>
<protein>
    <recommendedName>
        <fullName evidence="6">Proliferating cell nuclear antigen</fullName>
    </recommendedName>
</protein>
<dbReference type="GO" id="GO:0030337">
    <property type="term" value="F:DNA polymerase processivity factor activity"/>
    <property type="evidence" value="ECO:0007669"/>
    <property type="project" value="InterPro"/>
</dbReference>
<sequence>MAESEPESDMQIDILIENSAKVDAFTTLFQSLKSFSEHTNVQFDNERMYIQTMDSARISILEISLPTKWFCKYKCDQTVVLGINASVMYKILSSKDKNQSIRLQYKSGEDKLNIHMCSQEGTTNAGFDRYFEAPLMDIESEYMAIPEIEYQMEMSLPSSIFSTLIHQLRGFGESLDIHCNEDNIRFTANTQESGSMSVDIRMDDLIEFSIEEECQLDMSFGLQFLQPVCSYSKISKTVNVKIHSDYPIRIEYPLHLVGTNTEVECGFIHFFLAPKIKDE</sequence>
<dbReference type="GO" id="GO:0006275">
    <property type="term" value="P:regulation of DNA replication"/>
    <property type="evidence" value="ECO:0007669"/>
    <property type="project" value="InterPro"/>
</dbReference>
<dbReference type="InterPro" id="IPR000730">
    <property type="entry name" value="Pr_cel_nuc_antig"/>
</dbReference>
<reference evidence="5" key="1">
    <citation type="journal article" date="2020" name="Nature">
        <title>Giant virus diversity and host interactions through global metagenomics.</title>
        <authorList>
            <person name="Schulz F."/>
            <person name="Roux S."/>
            <person name="Paez-Espino D."/>
            <person name="Jungbluth S."/>
            <person name="Walsh D.A."/>
            <person name="Denef V.J."/>
            <person name="McMahon K.D."/>
            <person name="Konstantinidis K.T."/>
            <person name="Eloe-Fadrosh E.A."/>
            <person name="Kyrpides N.C."/>
            <person name="Woyke T."/>
        </authorList>
    </citation>
    <scope>NUCLEOTIDE SEQUENCE</scope>
    <source>
        <strain evidence="5">GVMAG-M-3300023184-68</strain>
    </source>
</reference>
<evidence type="ECO:0000259" key="3">
    <source>
        <dbReference type="Pfam" id="PF00705"/>
    </source>
</evidence>
<dbReference type="NCBIfam" id="TIGR00590">
    <property type="entry name" value="pcna"/>
    <property type="match status" value="1"/>
</dbReference>
<evidence type="ECO:0008006" key="6">
    <source>
        <dbReference type="Google" id="ProtNLM"/>
    </source>
</evidence>
<dbReference type="PANTHER" id="PTHR11352">
    <property type="entry name" value="PROLIFERATING CELL NUCLEAR ANTIGEN"/>
    <property type="match status" value="1"/>
</dbReference>
<dbReference type="PRINTS" id="PR00339">
    <property type="entry name" value="PCNACYCLIN"/>
</dbReference>
<dbReference type="HAMAP" id="MF_00317">
    <property type="entry name" value="DNApol_clamp_arch"/>
    <property type="match status" value="1"/>
</dbReference>
<evidence type="ECO:0000259" key="4">
    <source>
        <dbReference type="Pfam" id="PF02747"/>
    </source>
</evidence>
<dbReference type="CDD" id="cd00577">
    <property type="entry name" value="PCNA"/>
    <property type="match status" value="1"/>
</dbReference>
<dbReference type="PANTHER" id="PTHR11352:SF0">
    <property type="entry name" value="PROLIFERATING CELL NUCLEAR ANTIGEN"/>
    <property type="match status" value="1"/>
</dbReference>
<name>A0A6C0IDF5_9ZZZZ</name>
<dbReference type="AlphaFoldDB" id="A0A6C0IDF5"/>
<dbReference type="Gene3D" id="3.70.10.10">
    <property type="match status" value="1"/>
</dbReference>
<dbReference type="EMBL" id="MN740154">
    <property type="protein sequence ID" value="QHT90457.1"/>
    <property type="molecule type" value="Genomic_DNA"/>
</dbReference>
<evidence type="ECO:0000313" key="5">
    <source>
        <dbReference type="EMBL" id="QHT90457.1"/>
    </source>
</evidence>
<dbReference type="GO" id="GO:0006272">
    <property type="term" value="P:leading strand elongation"/>
    <property type="evidence" value="ECO:0007669"/>
    <property type="project" value="TreeGrafter"/>
</dbReference>
<dbReference type="InterPro" id="IPR046938">
    <property type="entry name" value="DNA_clamp_sf"/>
</dbReference>
<proteinExistence type="inferred from homology"/>
<evidence type="ECO:0000256" key="1">
    <source>
        <dbReference type="ARBA" id="ARBA00010462"/>
    </source>
</evidence>
<dbReference type="Pfam" id="PF02747">
    <property type="entry name" value="PCNA_C"/>
    <property type="match status" value="1"/>
</dbReference>
<organism evidence="5">
    <name type="scientific">viral metagenome</name>
    <dbReference type="NCBI Taxonomy" id="1070528"/>
    <lineage>
        <taxon>unclassified sequences</taxon>
        <taxon>metagenomes</taxon>
        <taxon>organismal metagenomes</taxon>
    </lineage>
</organism>
<dbReference type="Pfam" id="PF00705">
    <property type="entry name" value="PCNA_N"/>
    <property type="match status" value="1"/>
</dbReference>
<feature type="domain" description="Proliferating cell nuclear antigen PCNA N-terminal" evidence="3">
    <location>
        <begin position="26"/>
        <end position="140"/>
    </location>
</feature>
<dbReference type="GO" id="GO:0003677">
    <property type="term" value="F:DNA binding"/>
    <property type="evidence" value="ECO:0007669"/>
    <property type="project" value="UniProtKB-KW"/>
</dbReference>
<dbReference type="SUPFAM" id="SSF55979">
    <property type="entry name" value="DNA clamp"/>
    <property type="match status" value="2"/>
</dbReference>